<dbReference type="GO" id="GO:0003779">
    <property type="term" value="F:actin binding"/>
    <property type="evidence" value="ECO:0007669"/>
    <property type="project" value="UniProtKB-KW"/>
</dbReference>
<dbReference type="Pfam" id="PF00063">
    <property type="entry name" value="Myosin_head"/>
    <property type="match status" value="1"/>
</dbReference>
<evidence type="ECO:0000256" key="2">
    <source>
        <dbReference type="ARBA" id="ARBA00022737"/>
    </source>
</evidence>
<evidence type="ECO:0000256" key="5">
    <source>
        <dbReference type="ARBA" id="ARBA00022860"/>
    </source>
</evidence>
<dbReference type="CDD" id="cd01384">
    <property type="entry name" value="MYSc_Myo11"/>
    <property type="match status" value="1"/>
</dbReference>
<dbReference type="Gene3D" id="1.20.5.190">
    <property type="match status" value="3"/>
</dbReference>
<feature type="domain" description="Myosin N-terminal SH3-like" evidence="15">
    <location>
        <begin position="8"/>
        <end position="57"/>
    </location>
</feature>
<dbReference type="SUPFAM" id="SSF52540">
    <property type="entry name" value="P-loop containing nucleoside triphosphate hydrolases"/>
    <property type="match status" value="2"/>
</dbReference>
<dbReference type="PANTHER" id="PTHR13140:SF737">
    <property type="entry name" value="MYOSIN FAMILY PROTEIN WITH DIL DOMAIN"/>
    <property type="match status" value="1"/>
</dbReference>
<dbReference type="PRINTS" id="PR00193">
    <property type="entry name" value="MYOSINHEAVY"/>
</dbReference>
<dbReference type="InterPro" id="IPR036961">
    <property type="entry name" value="Kinesin_motor_dom_sf"/>
</dbReference>
<dbReference type="ExpressionAtlas" id="W5ZSG9">
    <property type="expression patterns" value="baseline and differential"/>
</dbReference>
<keyword evidence="8 10" id="KW-0505">Motor protein</keyword>
<feature type="region of interest" description="Disordered" evidence="12">
    <location>
        <begin position="1610"/>
        <end position="1675"/>
    </location>
</feature>
<dbReference type="Pfam" id="PF01843">
    <property type="entry name" value="DIL"/>
    <property type="match status" value="1"/>
</dbReference>
<keyword evidence="7 10" id="KW-0518">Myosin</keyword>
<name>W5ZSG9_MAIZE</name>
<dbReference type="InterPro" id="IPR027417">
    <property type="entry name" value="P-loop_NTPase"/>
</dbReference>
<evidence type="ECO:0000259" key="13">
    <source>
        <dbReference type="PROSITE" id="PS51126"/>
    </source>
</evidence>
<feature type="region of interest" description="Disordered" evidence="12">
    <location>
        <begin position="2048"/>
        <end position="2071"/>
    </location>
</feature>
<dbReference type="Gene3D" id="6.20.240.20">
    <property type="match status" value="1"/>
</dbReference>
<evidence type="ECO:0000313" key="16">
    <source>
        <dbReference type="EMBL" id="AHI45152.1"/>
    </source>
</evidence>
<dbReference type="InterPro" id="IPR036018">
    <property type="entry name" value="MYSc_Myo11"/>
</dbReference>
<evidence type="ECO:0000256" key="1">
    <source>
        <dbReference type="ARBA" id="ARBA00008049"/>
    </source>
</evidence>
<organism evidence="16">
    <name type="scientific">Zea mays</name>
    <name type="common">Maize</name>
    <dbReference type="NCBI Taxonomy" id="4577"/>
    <lineage>
        <taxon>Eukaryota</taxon>
        <taxon>Viridiplantae</taxon>
        <taxon>Streptophyta</taxon>
        <taxon>Embryophyta</taxon>
        <taxon>Tracheophyta</taxon>
        <taxon>Spermatophyta</taxon>
        <taxon>Magnoliopsida</taxon>
        <taxon>Liliopsida</taxon>
        <taxon>Poales</taxon>
        <taxon>Poaceae</taxon>
        <taxon>PACMAD clade</taxon>
        <taxon>Panicoideae</taxon>
        <taxon>Andropogonodae</taxon>
        <taxon>Andropogoneae</taxon>
        <taxon>Tripsacinae</taxon>
        <taxon>Zea</taxon>
    </lineage>
</organism>
<accession>W5ZSG9</accession>
<feature type="binding site" evidence="10">
    <location>
        <begin position="156"/>
        <end position="163"/>
    </location>
    <ligand>
        <name>ATP</name>
        <dbReference type="ChEBI" id="CHEBI:30616"/>
    </ligand>
</feature>
<evidence type="ECO:0000256" key="8">
    <source>
        <dbReference type="ARBA" id="ARBA00023175"/>
    </source>
</evidence>
<evidence type="ECO:0000256" key="11">
    <source>
        <dbReference type="SAM" id="Coils"/>
    </source>
</evidence>
<dbReference type="PROSITE" id="PS50096">
    <property type="entry name" value="IQ"/>
    <property type="match status" value="4"/>
</dbReference>
<dbReference type="InterPro" id="IPR000048">
    <property type="entry name" value="IQ_motif_EF-hand-BS"/>
</dbReference>
<dbReference type="GO" id="GO:0005516">
    <property type="term" value="F:calmodulin binding"/>
    <property type="evidence" value="ECO:0007669"/>
    <property type="project" value="UniProtKB-KW"/>
</dbReference>
<feature type="coiled-coil region" evidence="11">
    <location>
        <begin position="1093"/>
        <end position="1123"/>
    </location>
</feature>
<keyword evidence="4 10" id="KW-0067">ATP-binding</keyword>
<dbReference type="GO" id="GO:0005524">
    <property type="term" value="F:ATP binding"/>
    <property type="evidence" value="ECO:0007669"/>
    <property type="project" value="UniProtKB-UniRule"/>
</dbReference>
<evidence type="ECO:0000259" key="15">
    <source>
        <dbReference type="PROSITE" id="PS51844"/>
    </source>
</evidence>
<dbReference type="PROSITE" id="PS51456">
    <property type="entry name" value="MYOSIN_MOTOR"/>
    <property type="match status" value="1"/>
</dbReference>
<dbReference type="InterPro" id="IPR002710">
    <property type="entry name" value="Dilute_dom"/>
</dbReference>
<keyword evidence="3 10" id="KW-0547">Nucleotide-binding</keyword>
<feature type="coiled-coil region" evidence="11">
    <location>
        <begin position="1159"/>
        <end position="1312"/>
    </location>
</feature>
<dbReference type="Gene3D" id="1.20.120.720">
    <property type="entry name" value="Myosin VI head, motor domain, U50 subdomain"/>
    <property type="match status" value="1"/>
</dbReference>
<evidence type="ECO:0000256" key="10">
    <source>
        <dbReference type="PROSITE-ProRule" id="PRU00782"/>
    </source>
</evidence>
<evidence type="ECO:0000256" key="6">
    <source>
        <dbReference type="ARBA" id="ARBA00023054"/>
    </source>
</evidence>
<dbReference type="PROSITE" id="PS51126">
    <property type="entry name" value="DILUTE"/>
    <property type="match status" value="1"/>
</dbReference>
<dbReference type="PANTHER" id="PTHR13140">
    <property type="entry name" value="MYOSIN"/>
    <property type="match status" value="1"/>
</dbReference>
<keyword evidence="2" id="KW-0677">Repeat</keyword>
<dbReference type="GO" id="GO:0016459">
    <property type="term" value="C:myosin complex"/>
    <property type="evidence" value="ECO:0007669"/>
    <property type="project" value="UniProtKB-KW"/>
</dbReference>
<sequence length="2298" mass="260436">MASTLNIVIGSHVWVEDKDLSWVDGEVSRIDGKKAHVRTTKGKTVIANISDIHPKDTEAPPDGVDDMTRLSYLHEPGVLDNLAVRYAKNIIYTYTGNILIAINPFQRLPNLVDARTMEKYKGANLGDLDPHVFAIADVSYRQMINEGKSNSILVSGESGAGKTETTKLLMGYLAYLGGRSGTGERTVEQQVLESNPVLEAFGNAKTVRNNNSSRFGKFVEIQFDKSGKISGAAIRTYLLERSRVCQINSPERNYHCFYFLCAAPSEDLKKYKLGDPSLFHYLNQSACIKVDGINDAEEYLATRKAMDTVGITDQEQEAIFRVVAAVLHLGNINFTKGREADSSIIKDDKSRFHLNTAGELLMCDCEKLENALIKREINTPEGVITTTVGPNSATISRDGLAKQIYSRLFDWLVNRINASIGQDPNSNKLIGVLDIYGFESFKTNSFEQLCINFTNEKLQQHFNQNVFKMEQEEYTREQINWSYIEFVDNQDVLDLIERKPGGIIALLDEACMFPKSTHETLSQKLYEKFKNHKRFTKPKLSRTAFTIQHYAGDVTYQSDQFLDKNKDYVVAEHQELLNASKCSFVSGLFPQATEENTKSSKSSIATRFKIQLHELMETLSSTEPHYIRCIKPNSVLKPGIFENTNVLQQLRCSGVLEAIRISCAGYPTRKLFHDFLHRFRVLAPEILKEKNDEKVSCQKVLDKMGLQGYQIGRTKVFLRAGQMADLDARRTEMRNNAAKGVQSQFRTHVAREQFLVLRDTSIYLQSFVRARLACKQHEFLRQQAAALRIQKNARWYFAWKTYYQLRLSAITLQAGLRSMAARNEFTFRKKNKASVHIQSQWRCHRDYSNYMNLKRAALTYQCAWRRRVARKELRKLKLAARDTQALKVAKEKLEERVEELTSRLDREKKLRADLEKSKADEVSKLKEALHEMEQRVEEVKAMQEQESAKKAVEEALAQEREKISLLTTEIEGLKVLLVAEREENDKMKKAHANALETNEELNKEVSDADEKIKQFSDTVRRLEGTVSEHEGLLLTERQQNEAANAALAESQARNEALVSKLEDAVKQNDLLHEADQRFQEATKNLESSLTFEKQRHEANLIELAEAREKIEELQREVGDTDEKFTLLQTSIQSVEERLREKDALLTTERLESEATKKSLNESEDRNQDLLLKIEIAQKDIAHFQETVRRHEENMAALETSLRSERQQNDAIMKQLAESQGEIGELQRKLEDADARNGLLQDSLQRLEESTADKDSLLAIERHENSETKKELVGSQKKIAELLTEVQDTRANVAELEDLIRRLEQDVTAKEALLLTEKEAHDATRKTLTEAQEESGELLKKIHDNDKHILQLQFTIQRLEETTVANENLLLREREQNDITTKAHNESQEKYEELLSKFVDVDRKIDLLQGTIERLGENTTKDSLLLSERHEKDAIKKALTEAQEKNEELLMKVEDANEKIEQLQTTIDMLEDNVAAKDVSLEAAMKENDAIRRSLTEAQERNDELLKKISDSEYRIHLLQDTIQKLQVDAISRLSSFVMEKQESDASKRAVTEAHERNEDLLKRNEDLLKRNDDLIKKIEDSSKIVTQLQEALQRLEGKACNLEAENQVLRQQATSTPPTSAKSPASRAKISRIHRSPENGHNLNGDIRQTEMKPSTGTSEAITSAANVPDLGDQKDFEHGEKLQRIPKQKYQPSHHQQPQDDQQWLLACIPQHLGFSGSKPVAALLIYQCLLHWKSFEAMKTGVFDSILHAINSATEAQNDMRTLAYWLSNLSTLTVLLQRSFKTTRTAISTPQRRRFSSERIFHGNQTSNAGLAYLSGQSVVGSAGLPQVEAKYPALLFKQQLVDLIEKVYGMISDSVKKELNPLLELCIQDPRTSHSSIAKGNLNGMGQQNQLTYWLGIVKILTSYLDVLRVNHVPSILVHKLFTQIFSLIDVQLFNRLLLRRECCSFSNGEYVRAGLTELKHWSDNATREFAGSAWEALRHIRQAVDFLVRLPVLARLGPQADSHPIVAPFSKTRAPVRQPEDILSKVISAAQGSPLLTMQALRGPQDLSHPPNESGSIKPAPAISPEKPRRICSEEITSGFSTVGAGPEEPRCDCSCPLGTGNCKDWASQSGECFEEAGHPQASTVEQPLLAAPIDVPTLSDQQGIGLSIEQIPEQHIEDQGIYLNDDQSTEQNPEQHIEDQGLILYDDQSTEQNSEQNIEQQTSLIPSGLNLLNSQPVTTQLNVQDDRRLLQAYPLVYSRRRRHSRSPPPLTKTPQETPEVAAVRKLMKASKAIEALLPQPVIHKQKPKLQAP</sequence>
<feature type="region of interest" description="Disordered" evidence="12">
    <location>
        <begin position="2245"/>
        <end position="2265"/>
    </location>
</feature>
<feature type="coiled-coil region" evidence="11">
    <location>
        <begin position="1424"/>
        <end position="1514"/>
    </location>
</feature>
<evidence type="ECO:0000256" key="7">
    <source>
        <dbReference type="ARBA" id="ARBA00023123"/>
    </source>
</evidence>
<dbReference type="PROSITE" id="PS51844">
    <property type="entry name" value="SH3_LIKE"/>
    <property type="match status" value="1"/>
</dbReference>
<feature type="domain" description="Dilute" evidence="13">
    <location>
        <begin position="1746"/>
        <end position="2037"/>
    </location>
</feature>
<dbReference type="Gene3D" id="1.20.58.530">
    <property type="match status" value="1"/>
</dbReference>
<feature type="coiled-coil region" evidence="11">
    <location>
        <begin position="876"/>
        <end position="1067"/>
    </location>
</feature>
<dbReference type="SMART" id="SM00015">
    <property type="entry name" value="IQ"/>
    <property type="match status" value="5"/>
</dbReference>
<evidence type="ECO:0000259" key="14">
    <source>
        <dbReference type="PROSITE" id="PS51456"/>
    </source>
</evidence>
<keyword evidence="6 11" id="KW-0175">Coiled coil</keyword>
<dbReference type="GO" id="GO:0030048">
    <property type="term" value="P:actin filament-based movement"/>
    <property type="evidence" value="ECO:0007669"/>
    <property type="project" value="UniProtKB-ARBA"/>
</dbReference>
<evidence type="ECO:0000256" key="4">
    <source>
        <dbReference type="ARBA" id="ARBA00022840"/>
    </source>
</evidence>
<dbReference type="InterPro" id="IPR004009">
    <property type="entry name" value="SH3_Myosin"/>
</dbReference>
<dbReference type="Gene3D" id="3.40.850.10">
    <property type="entry name" value="Kinesin motor domain"/>
    <property type="match status" value="1"/>
</dbReference>
<dbReference type="SMART" id="SM01132">
    <property type="entry name" value="DIL"/>
    <property type="match status" value="1"/>
</dbReference>
<keyword evidence="5" id="KW-0112">Calmodulin-binding</keyword>
<dbReference type="Pfam" id="PF02736">
    <property type="entry name" value="Myosin_N"/>
    <property type="match status" value="1"/>
</dbReference>
<feature type="region of interest" description="Actin-binding" evidence="10">
    <location>
        <begin position="612"/>
        <end position="634"/>
    </location>
</feature>
<dbReference type="EMBL" id="KF493895">
    <property type="protein sequence ID" value="AHI45152.1"/>
    <property type="molecule type" value="mRNA"/>
</dbReference>
<dbReference type="FunFam" id="1.20.5.190:FF:000001">
    <property type="entry name" value="unconventional myosin-Va"/>
    <property type="match status" value="1"/>
</dbReference>
<dbReference type="GO" id="GO:0003774">
    <property type="term" value="F:cytoskeletal motor activity"/>
    <property type="evidence" value="ECO:0007669"/>
    <property type="project" value="UniProtKB-UniRule"/>
</dbReference>
<feature type="domain" description="Myosin motor" evidence="14">
    <location>
        <begin position="62"/>
        <end position="731"/>
    </location>
</feature>
<dbReference type="Gene3D" id="1.10.10.820">
    <property type="match status" value="1"/>
</dbReference>
<protein>
    <submittedName>
        <fullName evidence="16">Myosin</fullName>
    </submittedName>
</protein>
<evidence type="ECO:0000256" key="9">
    <source>
        <dbReference type="ARBA" id="ARBA00023203"/>
    </source>
</evidence>
<dbReference type="SMART" id="SM00242">
    <property type="entry name" value="MYSc"/>
    <property type="match status" value="1"/>
</dbReference>
<keyword evidence="9 10" id="KW-0009">Actin-binding</keyword>
<dbReference type="InterPro" id="IPR001609">
    <property type="entry name" value="Myosin_head_motor_dom-like"/>
</dbReference>
<proteinExistence type="evidence at transcript level"/>
<reference evidence="16" key="1">
    <citation type="submission" date="2013-08" db="EMBL/GenBank/DDBJ databases">
        <title>New Insights into Plant Myosins: a Case Study of the Myosin Gene Family in Maize (Zea mays).</title>
        <authorList>
            <person name="Wang G."/>
            <person name="Zhong M."/>
        </authorList>
    </citation>
    <scope>NUCLEOTIDE SEQUENCE</scope>
</reference>
<feature type="compositionally biased region" description="Low complexity" evidence="12">
    <location>
        <begin position="1613"/>
        <end position="1626"/>
    </location>
</feature>
<dbReference type="FunFam" id="1.10.10.820:FF:000001">
    <property type="entry name" value="Myosin heavy chain"/>
    <property type="match status" value="1"/>
</dbReference>
<evidence type="ECO:0000256" key="12">
    <source>
        <dbReference type="SAM" id="MobiDB-lite"/>
    </source>
</evidence>
<evidence type="ECO:0000256" key="3">
    <source>
        <dbReference type="ARBA" id="ARBA00022741"/>
    </source>
</evidence>
<feature type="compositionally biased region" description="Polar residues" evidence="12">
    <location>
        <begin position="1652"/>
        <end position="1666"/>
    </location>
</feature>
<comment type="similarity">
    <text evidence="1">Belongs to the TRAFAC class myosin-kinesin ATPase superfamily. Myosin family. Plant myosin class XI subfamily.</text>
</comment>